<name>A0AA88CX07_FICCA</name>
<dbReference type="EMBL" id="BTGU01000004">
    <property type="protein sequence ID" value="GMN33132.1"/>
    <property type="molecule type" value="Genomic_DNA"/>
</dbReference>
<gene>
    <name evidence="2" type="ORF">TIFTF001_003992</name>
</gene>
<keyword evidence="3" id="KW-1185">Reference proteome</keyword>
<evidence type="ECO:0000313" key="2">
    <source>
        <dbReference type="EMBL" id="GMN33132.1"/>
    </source>
</evidence>
<dbReference type="Gramene" id="FCD_00017389-RA">
    <property type="protein sequence ID" value="FCD_00017389-RA:cds"/>
    <property type="gene ID" value="FCD_00017389"/>
</dbReference>
<evidence type="ECO:0000256" key="1">
    <source>
        <dbReference type="SAM" id="MobiDB-lite"/>
    </source>
</evidence>
<accession>A0AA88CX07</accession>
<sequence>MNPSHRHASSPRKRPIRIHIASPQRIWCAQTDMVNPHPQPHNPSAMYPPPLRPRWMRSENGNPDLLVSLCLQLHQ</sequence>
<reference evidence="2" key="1">
    <citation type="submission" date="2023-07" db="EMBL/GenBank/DDBJ databases">
        <title>draft genome sequence of fig (Ficus carica).</title>
        <authorList>
            <person name="Takahashi T."/>
            <person name="Nishimura K."/>
        </authorList>
    </citation>
    <scope>NUCLEOTIDE SEQUENCE</scope>
</reference>
<organism evidence="2 3">
    <name type="scientific">Ficus carica</name>
    <name type="common">Common fig</name>
    <dbReference type="NCBI Taxonomy" id="3494"/>
    <lineage>
        <taxon>Eukaryota</taxon>
        <taxon>Viridiplantae</taxon>
        <taxon>Streptophyta</taxon>
        <taxon>Embryophyta</taxon>
        <taxon>Tracheophyta</taxon>
        <taxon>Spermatophyta</taxon>
        <taxon>Magnoliopsida</taxon>
        <taxon>eudicotyledons</taxon>
        <taxon>Gunneridae</taxon>
        <taxon>Pentapetalae</taxon>
        <taxon>rosids</taxon>
        <taxon>fabids</taxon>
        <taxon>Rosales</taxon>
        <taxon>Moraceae</taxon>
        <taxon>Ficeae</taxon>
        <taxon>Ficus</taxon>
    </lineage>
</organism>
<feature type="region of interest" description="Disordered" evidence="1">
    <location>
        <begin position="32"/>
        <end position="52"/>
    </location>
</feature>
<proteinExistence type="predicted"/>
<dbReference type="AlphaFoldDB" id="A0AA88CX07"/>
<dbReference type="Proteomes" id="UP001187192">
    <property type="component" value="Unassembled WGS sequence"/>
</dbReference>
<protein>
    <submittedName>
        <fullName evidence="2">Uncharacterized protein</fullName>
    </submittedName>
</protein>
<feature type="compositionally biased region" description="Pro residues" evidence="1">
    <location>
        <begin position="37"/>
        <end position="52"/>
    </location>
</feature>
<evidence type="ECO:0000313" key="3">
    <source>
        <dbReference type="Proteomes" id="UP001187192"/>
    </source>
</evidence>
<comment type="caution">
    <text evidence="2">The sequence shown here is derived from an EMBL/GenBank/DDBJ whole genome shotgun (WGS) entry which is preliminary data.</text>
</comment>